<dbReference type="KEGG" id="dwi:6638504"/>
<sequence length="883" mass="102132">MAKAFFRSEKMELCQLLLHMENAFNVMVEVGHHGGIQFNNVYDEDRVMNGIYTKKVMLCQELMRIVDYLQDQLKLMEIDRVFYPEVDRDNRPCEKDIKDYDERLRRMNIEVAAVMENFQSLIRRRASITEQKFAIEKADKFFSSERGQIAAPLYSESVIMNLLKDTAEAEPSSEHLNYIIGCIRADQFHNFELLLYRFFGFNLMVRYSELPKPMKEYHGSKAQEVRKFALLMITTSIQIRTKLIKVCQAYHVTIYECPETPRQRQLLIMDLNQEVRDLDLILRKSFEMRKNILDLTAVDLYVMRINLRKSRKIYDLLNRLRLVGGTENRNYLQCECFVPESEIDGIRTALKRGSRLSGGADGDAPSKRDNEFAPNPPILVKRTRKFKHMPPTYFRLNKFTKGFQNLIDAYGMGDYRELNPAPYTIITFPFLFGVMFGDIGHGILMSLFATALIWKEKSIERKRRTDPSEDEIMNILFAGRYIILLMGLFSIYIGFIYNDVLSKSVNIFGSSWSCRYNATTLNDMRNELMMNPSDNKFFTGDPYILGMDPIWHICGEDSITTFNSLKMKMAIILGIGQMMFGLSLAAVNCILLKRKPDLFLVVIPQFVFMTCIFCYLVFLIFLKWLVYGGLKQHPHTAGCAPSVLITFIDMMLLKTSEPLDESCDNGMFPGERIVEYVLVAVAFLAVPVLLAGKPIYLTRRQKQLHKERDIKDLQQKGRDTILDMRSSLRYSIDYQDDLTNSSTNKNPKPETVDDAVEFDMSEIWIHSGIHTIESVLGSVSHTASYLRLWALSLAHDQLSDVLWHMILHKGLHNKLPIYLGAPVLAFVFFFWAILTIAILVMMEGLSAFLHTLRLHWVEFQSKFFNGAGEPFVPFHFQPSTIRD</sequence>
<keyword evidence="8 9" id="KW-0472">Membrane</keyword>
<name>B4MK34_DROWI</name>
<dbReference type="PIRSF" id="PIRSF001293">
    <property type="entry name" value="ATP6V0A1"/>
    <property type="match status" value="1"/>
</dbReference>
<dbReference type="AlphaFoldDB" id="B4MK34"/>
<comment type="function">
    <text evidence="9">Essential component of the vacuolar proton pump (V-ATPase), a multimeric enzyme that catalyzes the translocation of protons across the membranes. Required for assembly and activity of the V-ATPase.</text>
</comment>
<dbReference type="GO" id="GO:0007035">
    <property type="term" value="P:vacuolar acidification"/>
    <property type="evidence" value="ECO:0007669"/>
    <property type="project" value="TreeGrafter"/>
</dbReference>
<dbReference type="PANTHER" id="PTHR11629:SF63">
    <property type="entry name" value="V-TYPE PROTON ATPASE SUBUNIT A"/>
    <property type="match status" value="1"/>
</dbReference>
<keyword evidence="6 9" id="KW-1133">Transmembrane helix</keyword>
<dbReference type="GO" id="GO:0000220">
    <property type="term" value="C:vacuolar proton-transporting V-type ATPase, V0 domain"/>
    <property type="evidence" value="ECO:0007669"/>
    <property type="project" value="InterPro"/>
</dbReference>
<dbReference type="STRING" id="7260.B4MK34"/>
<reference evidence="11 12" key="1">
    <citation type="journal article" date="2007" name="Nature">
        <title>Evolution of genes and genomes on the Drosophila phylogeny.</title>
        <authorList>
            <consortium name="Drosophila 12 Genomes Consortium"/>
            <person name="Clark A.G."/>
            <person name="Eisen M.B."/>
            <person name="Smith D.R."/>
            <person name="Bergman C.M."/>
            <person name="Oliver B."/>
            <person name="Markow T.A."/>
            <person name="Kaufman T.C."/>
            <person name="Kellis M."/>
            <person name="Gelbart W."/>
            <person name="Iyer V.N."/>
            <person name="Pollard D.A."/>
            <person name="Sackton T.B."/>
            <person name="Larracuente A.M."/>
            <person name="Singh N.D."/>
            <person name="Abad J.P."/>
            <person name="Abt D.N."/>
            <person name="Adryan B."/>
            <person name="Aguade M."/>
            <person name="Akashi H."/>
            <person name="Anderson W.W."/>
            <person name="Aquadro C.F."/>
            <person name="Ardell D.H."/>
            <person name="Arguello R."/>
            <person name="Artieri C.G."/>
            <person name="Barbash D.A."/>
            <person name="Barker D."/>
            <person name="Barsanti P."/>
            <person name="Batterham P."/>
            <person name="Batzoglou S."/>
            <person name="Begun D."/>
            <person name="Bhutkar A."/>
            <person name="Blanco E."/>
            <person name="Bosak S.A."/>
            <person name="Bradley R.K."/>
            <person name="Brand A.D."/>
            <person name="Brent M.R."/>
            <person name="Brooks A.N."/>
            <person name="Brown R.H."/>
            <person name="Butlin R.K."/>
            <person name="Caggese C."/>
            <person name="Calvi B.R."/>
            <person name="Bernardo de Carvalho A."/>
            <person name="Caspi A."/>
            <person name="Castrezana S."/>
            <person name="Celniker S.E."/>
            <person name="Chang J.L."/>
            <person name="Chapple C."/>
            <person name="Chatterji S."/>
            <person name="Chinwalla A."/>
            <person name="Civetta A."/>
            <person name="Clifton S.W."/>
            <person name="Comeron J.M."/>
            <person name="Costello J.C."/>
            <person name="Coyne J.A."/>
            <person name="Daub J."/>
            <person name="David R.G."/>
            <person name="Delcher A.L."/>
            <person name="Delehaunty K."/>
            <person name="Do C.B."/>
            <person name="Ebling H."/>
            <person name="Edwards K."/>
            <person name="Eickbush T."/>
            <person name="Evans J.D."/>
            <person name="Filipski A."/>
            <person name="Findeiss S."/>
            <person name="Freyhult E."/>
            <person name="Fulton L."/>
            <person name="Fulton R."/>
            <person name="Garcia A.C."/>
            <person name="Gardiner A."/>
            <person name="Garfield D.A."/>
            <person name="Garvin B.E."/>
            <person name="Gibson G."/>
            <person name="Gilbert D."/>
            <person name="Gnerre S."/>
            <person name="Godfrey J."/>
            <person name="Good R."/>
            <person name="Gotea V."/>
            <person name="Gravely B."/>
            <person name="Greenberg A.J."/>
            <person name="Griffiths-Jones S."/>
            <person name="Gross S."/>
            <person name="Guigo R."/>
            <person name="Gustafson E.A."/>
            <person name="Haerty W."/>
            <person name="Hahn M.W."/>
            <person name="Halligan D.L."/>
            <person name="Halpern A.L."/>
            <person name="Halter G.M."/>
            <person name="Han M.V."/>
            <person name="Heger A."/>
            <person name="Hillier L."/>
            <person name="Hinrichs A.S."/>
            <person name="Holmes I."/>
            <person name="Hoskins R.A."/>
            <person name="Hubisz M.J."/>
            <person name="Hultmark D."/>
            <person name="Huntley M.A."/>
            <person name="Jaffe D.B."/>
            <person name="Jagadeeshan S."/>
            <person name="Jeck W.R."/>
            <person name="Johnson J."/>
            <person name="Jones C.D."/>
            <person name="Jordan W.C."/>
            <person name="Karpen G.H."/>
            <person name="Kataoka E."/>
            <person name="Keightley P.D."/>
            <person name="Kheradpour P."/>
            <person name="Kirkness E.F."/>
            <person name="Koerich L.B."/>
            <person name="Kristiansen K."/>
            <person name="Kudrna D."/>
            <person name="Kulathinal R.J."/>
            <person name="Kumar S."/>
            <person name="Kwok R."/>
            <person name="Lander E."/>
            <person name="Langley C.H."/>
            <person name="Lapoint R."/>
            <person name="Lazzaro B.P."/>
            <person name="Lee S.J."/>
            <person name="Levesque L."/>
            <person name="Li R."/>
            <person name="Lin C.F."/>
            <person name="Lin M.F."/>
            <person name="Lindblad-Toh K."/>
            <person name="Llopart A."/>
            <person name="Long M."/>
            <person name="Low L."/>
            <person name="Lozovsky E."/>
            <person name="Lu J."/>
            <person name="Luo M."/>
            <person name="Machado C.A."/>
            <person name="Makalowski W."/>
            <person name="Marzo M."/>
            <person name="Matsuda M."/>
            <person name="Matzkin L."/>
            <person name="McAllister B."/>
            <person name="McBride C.S."/>
            <person name="McKernan B."/>
            <person name="McKernan K."/>
            <person name="Mendez-Lago M."/>
            <person name="Minx P."/>
            <person name="Mollenhauer M.U."/>
            <person name="Montooth K."/>
            <person name="Mount S.M."/>
            <person name="Mu X."/>
            <person name="Myers E."/>
            <person name="Negre B."/>
            <person name="Newfeld S."/>
            <person name="Nielsen R."/>
            <person name="Noor M.A."/>
            <person name="O'Grady P."/>
            <person name="Pachter L."/>
            <person name="Papaceit M."/>
            <person name="Parisi M.J."/>
            <person name="Parisi M."/>
            <person name="Parts L."/>
            <person name="Pedersen J.S."/>
            <person name="Pesole G."/>
            <person name="Phillippy A.M."/>
            <person name="Ponting C.P."/>
            <person name="Pop M."/>
            <person name="Porcelli D."/>
            <person name="Powell J.R."/>
            <person name="Prohaska S."/>
            <person name="Pruitt K."/>
            <person name="Puig M."/>
            <person name="Quesneville H."/>
            <person name="Ram K.R."/>
            <person name="Rand D."/>
            <person name="Rasmussen M.D."/>
            <person name="Reed L.K."/>
            <person name="Reenan R."/>
            <person name="Reily A."/>
            <person name="Remington K.A."/>
            <person name="Rieger T.T."/>
            <person name="Ritchie M.G."/>
            <person name="Robin C."/>
            <person name="Rogers Y.H."/>
            <person name="Rohde C."/>
            <person name="Rozas J."/>
            <person name="Rubenfield M.J."/>
            <person name="Ruiz A."/>
            <person name="Russo S."/>
            <person name="Salzberg S.L."/>
            <person name="Sanchez-Gracia A."/>
            <person name="Saranga D.J."/>
            <person name="Sato H."/>
            <person name="Schaeffer S.W."/>
            <person name="Schatz M.C."/>
            <person name="Schlenke T."/>
            <person name="Schwartz R."/>
            <person name="Segarra C."/>
            <person name="Singh R.S."/>
            <person name="Sirot L."/>
            <person name="Sirota M."/>
            <person name="Sisneros N.B."/>
            <person name="Smith C.D."/>
            <person name="Smith T.F."/>
            <person name="Spieth J."/>
            <person name="Stage D.E."/>
            <person name="Stark A."/>
            <person name="Stephan W."/>
            <person name="Strausberg R.L."/>
            <person name="Strempel S."/>
            <person name="Sturgill D."/>
            <person name="Sutton G."/>
            <person name="Sutton G.G."/>
            <person name="Tao W."/>
            <person name="Teichmann S."/>
            <person name="Tobari Y.N."/>
            <person name="Tomimura Y."/>
            <person name="Tsolas J.M."/>
            <person name="Valente V.L."/>
            <person name="Venter E."/>
            <person name="Venter J.C."/>
            <person name="Vicario S."/>
            <person name="Vieira F.G."/>
            <person name="Vilella A.J."/>
            <person name="Villasante A."/>
            <person name="Walenz B."/>
            <person name="Wang J."/>
            <person name="Wasserman M."/>
            <person name="Watts T."/>
            <person name="Wilson D."/>
            <person name="Wilson R.K."/>
            <person name="Wing R.A."/>
            <person name="Wolfner M.F."/>
            <person name="Wong A."/>
            <person name="Wong G.K."/>
            <person name="Wu C.I."/>
            <person name="Wu G."/>
            <person name="Yamamoto D."/>
            <person name="Yang H.P."/>
            <person name="Yang S.P."/>
            <person name="Yorke J.A."/>
            <person name="Yoshida K."/>
            <person name="Zdobnov E."/>
            <person name="Zhang P."/>
            <person name="Zhang Y."/>
            <person name="Zimin A.V."/>
            <person name="Baldwin J."/>
            <person name="Abdouelleil A."/>
            <person name="Abdulkadir J."/>
            <person name="Abebe A."/>
            <person name="Abera B."/>
            <person name="Abreu J."/>
            <person name="Acer S.C."/>
            <person name="Aftuck L."/>
            <person name="Alexander A."/>
            <person name="An P."/>
            <person name="Anderson E."/>
            <person name="Anderson S."/>
            <person name="Arachi H."/>
            <person name="Azer M."/>
            <person name="Bachantsang P."/>
            <person name="Barry A."/>
            <person name="Bayul T."/>
            <person name="Berlin A."/>
            <person name="Bessette D."/>
            <person name="Bloom T."/>
            <person name="Blye J."/>
            <person name="Boguslavskiy L."/>
            <person name="Bonnet C."/>
            <person name="Boukhgalter B."/>
            <person name="Bourzgui I."/>
            <person name="Brown A."/>
            <person name="Cahill P."/>
            <person name="Channer S."/>
            <person name="Cheshatsang Y."/>
            <person name="Chuda L."/>
            <person name="Citroen M."/>
            <person name="Collymore A."/>
            <person name="Cooke P."/>
            <person name="Costello M."/>
            <person name="D'Aco K."/>
            <person name="Daza R."/>
            <person name="De Haan G."/>
            <person name="DeGray S."/>
            <person name="DeMaso C."/>
            <person name="Dhargay N."/>
            <person name="Dooley K."/>
            <person name="Dooley E."/>
            <person name="Doricent M."/>
            <person name="Dorje P."/>
            <person name="Dorjee K."/>
            <person name="Dupes A."/>
            <person name="Elong R."/>
            <person name="Falk J."/>
            <person name="Farina A."/>
            <person name="Faro S."/>
            <person name="Ferguson D."/>
            <person name="Fisher S."/>
            <person name="Foley C.D."/>
            <person name="Franke A."/>
            <person name="Friedrich D."/>
            <person name="Gadbois L."/>
            <person name="Gearin G."/>
            <person name="Gearin C.R."/>
            <person name="Giannoukos G."/>
            <person name="Goode T."/>
            <person name="Graham J."/>
            <person name="Grandbois E."/>
            <person name="Grewal S."/>
            <person name="Gyaltsen K."/>
            <person name="Hafez N."/>
            <person name="Hagos B."/>
            <person name="Hall J."/>
            <person name="Henson C."/>
            <person name="Hollinger A."/>
            <person name="Honan T."/>
            <person name="Huard M.D."/>
            <person name="Hughes L."/>
            <person name="Hurhula B."/>
            <person name="Husby M.E."/>
            <person name="Kamat A."/>
            <person name="Kanga B."/>
            <person name="Kashin S."/>
            <person name="Khazanovich D."/>
            <person name="Kisner P."/>
            <person name="Lance K."/>
            <person name="Lara M."/>
            <person name="Lee W."/>
            <person name="Lennon N."/>
            <person name="Letendre F."/>
            <person name="LeVine R."/>
            <person name="Lipovsky A."/>
            <person name="Liu X."/>
            <person name="Liu J."/>
            <person name="Liu S."/>
            <person name="Lokyitsang T."/>
            <person name="Lokyitsang Y."/>
            <person name="Lubonja R."/>
            <person name="Lui A."/>
            <person name="MacDonald P."/>
            <person name="Magnisalis V."/>
            <person name="Maru K."/>
            <person name="Matthews C."/>
            <person name="McCusker W."/>
            <person name="McDonough S."/>
            <person name="Mehta T."/>
            <person name="Meldrim J."/>
            <person name="Meneus L."/>
            <person name="Mihai O."/>
            <person name="Mihalev A."/>
            <person name="Mihova T."/>
            <person name="Mittelman R."/>
            <person name="Mlenga V."/>
            <person name="Montmayeur A."/>
            <person name="Mulrain L."/>
            <person name="Navidi A."/>
            <person name="Naylor J."/>
            <person name="Negash T."/>
            <person name="Nguyen T."/>
            <person name="Nguyen N."/>
            <person name="Nicol R."/>
            <person name="Norbu C."/>
            <person name="Norbu N."/>
            <person name="Novod N."/>
            <person name="O'Neill B."/>
            <person name="Osman S."/>
            <person name="Markiewicz E."/>
            <person name="Oyono O.L."/>
            <person name="Patti C."/>
            <person name="Phunkhang P."/>
            <person name="Pierre F."/>
            <person name="Priest M."/>
            <person name="Raghuraman S."/>
            <person name="Rege F."/>
            <person name="Reyes R."/>
            <person name="Rise C."/>
            <person name="Rogov P."/>
            <person name="Ross K."/>
            <person name="Ryan E."/>
            <person name="Settipalli S."/>
            <person name="Shea T."/>
            <person name="Sherpa N."/>
            <person name="Shi L."/>
            <person name="Shih D."/>
            <person name="Sparrow T."/>
            <person name="Spaulding J."/>
            <person name="Stalker J."/>
            <person name="Stange-Thomann N."/>
            <person name="Stavropoulos S."/>
            <person name="Stone C."/>
            <person name="Strader C."/>
            <person name="Tesfaye S."/>
            <person name="Thomson T."/>
            <person name="Thoulutsang Y."/>
            <person name="Thoulutsang D."/>
            <person name="Topham K."/>
            <person name="Topping I."/>
            <person name="Tsamla T."/>
            <person name="Vassiliev H."/>
            <person name="Vo A."/>
            <person name="Wangchuk T."/>
            <person name="Wangdi T."/>
            <person name="Weiand M."/>
            <person name="Wilkinson J."/>
            <person name="Wilson A."/>
            <person name="Yadav S."/>
            <person name="Young G."/>
            <person name="Yu Q."/>
            <person name="Zembek L."/>
            <person name="Zhong D."/>
            <person name="Zimmer A."/>
            <person name="Zwirko Z."/>
            <person name="Jaffe D.B."/>
            <person name="Alvarez P."/>
            <person name="Brockman W."/>
            <person name="Butler J."/>
            <person name="Chin C."/>
            <person name="Gnerre S."/>
            <person name="Grabherr M."/>
            <person name="Kleber M."/>
            <person name="Mauceli E."/>
            <person name="MacCallum I."/>
        </authorList>
    </citation>
    <scope>NUCLEOTIDE SEQUENCE [LARGE SCALE GENOMIC DNA]</scope>
    <source>
        <strain evidence="12">Tucson 14030-0811.24</strain>
    </source>
</reference>
<evidence type="ECO:0000256" key="5">
    <source>
        <dbReference type="ARBA" id="ARBA00022781"/>
    </source>
</evidence>
<evidence type="ECO:0000256" key="6">
    <source>
        <dbReference type="ARBA" id="ARBA00022989"/>
    </source>
</evidence>
<protein>
    <recommendedName>
        <fullName evidence="9">V-type proton ATPase subunit a</fullName>
    </recommendedName>
</protein>
<dbReference type="PANTHER" id="PTHR11629">
    <property type="entry name" value="VACUOLAR PROTON ATPASES"/>
    <property type="match status" value="1"/>
</dbReference>
<dbReference type="HOGENOM" id="CLU_005230_0_0_1"/>
<feature type="transmembrane region" description="Helical" evidence="9">
    <location>
        <begin position="430"/>
        <end position="454"/>
    </location>
</feature>
<dbReference type="InParanoid" id="B4MK34"/>
<evidence type="ECO:0000313" key="12">
    <source>
        <dbReference type="Proteomes" id="UP000007798"/>
    </source>
</evidence>
<dbReference type="GO" id="GO:0005886">
    <property type="term" value="C:plasma membrane"/>
    <property type="evidence" value="ECO:0007669"/>
    <property type="project" value="TreeGrafter"/>
</dbReference>
<dbReference type="eggNOG" id="KOG2189">
    <property type="taxonomic scope" value="Eukaryota"/>
</dbReference>
<keyword evidence="5 9" id="KW-0375">Hydrogen ion transport</keyword>
<feature type="transmembrane region" description="Helical" evidence="9">
    <location>
        <begin position="570"/>
        <end position="591"/>
    </location>
</feature>
<evidence type="ECO:0000256" key="1">
    <source>
        <dbReference type="ARBA" id="ARBA00004141"/>
    </source>
</evidence>
<keyword evidence="4 9" id="KW-0812">Transmembrane</keyword>
<proteinExistence type="inferred from homology"/>
<evidence type="ECO:0000256" key="9">
    <source>
        <dbReference type="RuleBase" id="RU361189"/>
    </source>
</evidence>
<comment type="similarity">
    <text evidence="2 9">Belongs to the V-ATPase 116 kDa subunit family.</text>
</comment>
<dbReference type="FunCoup" id="B4MK34">
    <property type="interactions" value="288"/>
</dbReference>
<accession>B4MK34</accession>
<dbReference type="InterPro" id="IPR026028">
    <property type="entry name" value="V-type_ATPase_116kDa_su_euka"/>
</dbReference>
<gene>
    <name evidence="11" type="primary">Dwil\GK20688</name>
    <name evidence="11" type="ORF">Dwil_GK20688</name>
</gene>
<organism evidence="11 12">
    <name type="scientific">Drosophila willistoni</name>
    <name type="common">Fruit fly</name>
    <dbReference type="NCBI Taxonomy" id="7260"/>
    <lineage>
        <taxon>Eukaryota</taxon>
        <taxon>Metazoa</taxon>
        <taxon>Ecdysozoa</taxon>
        <taxon>Arthropoda</taxon>
        <taxon>Hexapoda</taxon>
        <taxon>Insecta</taxon>
        <taxon>Pterygota</taxon>
        <taxon>Neoptera</taxon>
        <taxon>Endopterygota</taxon>
        <taxon>Diptera</taxon>
        <taxon>Brachycera</taxon>
        <taxon>Muscomorpha</taxon>
        <taxon>Ephydroidea</taxon>
        <taxon>Drosophilidae</taxon>
        <taxon>Drosophila</taxon>
        <taxon>Sophophora</taxon>
    </lineage>
</organism>
<dbReference type="GO" id="GO:0051117">
    <property type="term" value="F:ATPase binding"/>
    <property type="evidence" value="ECO:0007669"/>
    <property type="project" value="TreeGrafter"/>
</dbReference>
<dbReference type="Pfam" id="PF01496">
    <property type="entry name" value="V_ATPase_I"/>
    <property type="match status" value="1"/>
</dbReference>
<evidence type="ECO:0000256" key="8">
    <source>
        <dbReference type="ARBA" id="ARBA00023136"/>
    </source>
</evidence>
<feature type="transmembrane region" description="Helical" evidence="9">
    <location>
        <begin position="475"/>
        <end position="497"/>
    </location>
</feature>
<dbReference type="GO" id="GO:0046961">
    <property type="term" value="F:proton-transporting ATPase activity, rotational mechanism"/>
    <property type="evidence" value="ECO:0007669"/>
    <property type="project" value="InterPro"/>
</dbReference>
<dbReference type="Proteomes" id="UP000007798">
    <property type="component" value="Unassembled WGS sequence"/>
</dbReference>
<dbReference type="EMBL" id="CH963846">
    <property type="protein sequence ID" value="EDW72473.2"/>
    <property type="molecule type" value="Genomic_DNA"/>
</dbReference>
<evidence type="ECO:0000256" key="3">
    <source>
        <dbReference type="ARBA" id="ARBA00022448"/>
    </source>
</evidence>
<evidence type="ECO:0000256" key="4">
    <source>
        <dbReference type="ARBA" id="ARBA00022692"/>
    </source>
</evidence>
<dbReference type="InterPro" id="IPR002490">
    <property type="entry name" value="V-ATPase_116kDa_su"/>
</dbReference>
<feature type="transmembrane region" description="Helical" evidence="9">
    <location>
        <begin position="676"/>
        <end position="696"/>
    </location>
</feature>
<evidence type="ECO:0000313" key="11">
    <source>
        <dbReference type="EMBL" id="EDW72473.2"/>
    </source>
</evidence>
<evidence type="ECO:0000256" key="10">
    <source>
        <dbReference type="SAM" id="MobiDB-lite"/>
    </source>
</evidence>
<dbReference type="OrthoDB" id="10264220at2759"/>
<feature type="region of interest" description="Disordered" evidence="10">
    <location>
        <begin position="354"/>
        <end position="376"/>
    </location>
</feature>
<comment type="subcellular location">
    <subcellularLocation>
        <location evidence="1">Membrane</location>
        <topology evidence="1">Multi-pass membrane protein</topology>
    </subcellularLocation>
</comment>
<dbReference type="SMR" id="B4MK34"/>
<feature type="transmembrane region" description="Helical" evidence="9">
    <location>
        <begin position="598"/>
        <end position="622"/>
    </location>
</feature>
<evidence type="ECO:0000256" key="7">
    <source>
        <dbReference type="ARBA" id="ARBA00023065"/>
    </source>
</evidence>
<keyword evidence="12" id="KW-1185">Reference proteome</keyword>
<feature type="transmembrane region" description="Helical" evidence="9">
    <location>
        <begin position="815"/>
        <end position="842"/>
    </location>
</feature>
<evidence type="ECO:0000256" key="2">
    <source>
        <dbReference type="ARBA" id="ARBA00009904"/>
    </source>
</evidence>
<keyword evidence="7 9" id="KW-0406">Ion transport</keyword>
<keyword evidence="3 9" id="KW-0813">Transport</keyword>